<proteinExistence type="predicted"/>
<sequence>MSNTVSKVTNEHKSKFKPNLENYKVSLSYEGLVLKQASENQSVSDLKRKHAR</sequence>
<organism evidence="1 2">
    <name type="scientific">Marisediminitalea aggregata</name>
    <dbReference type="NCBI Taxonomy" id="634436"/>
    <lineage>
        <taxon>Bacteria</taxon>
        <taxon>Pseudomonadati</taxon>
        <taxon>Pseudomonadota</taxon>
        <taxon>Gammaproteobacteria</taxon>
        <taxon>Alteromonadales</taxon>
        <taxon>Alteromonadaceae</taxon>
        <taxon>Marisediminitalea</taxon>
    </lineage>
</organism>
<dbReference type="STRING" id="634436.SAMN05216361_2853"/>
<gene>
    <name evidence="1" type="ORF">SAMN05216361_2853</name>
</gene>
<dbReference type="Proteomes" id="UP000184520">
    <property type="component" value="Unassembled WGS sequence"/>
</dbReference>
<accession>A0A1M5LZP2</accession>
<name>A0A1M5LZP2_9ALTE</name>
<dbReference type="AlphaFoldDB" id="A0A1M5LZP2"/>
<evidence type="ECO:0000313" key="2">
    <source>
        <dbReference type="Proteomes" id="UP000184520"/>
    </source>
</evidence>
<reference evidence="2" key="1">
    <citation type="submission" date="2016-11" db="EMBL/GenBank/DDBJ databases">
        <authorList>
            <person name="Varghese N."/>
            <person name="Submissions S."/>
        </authorList>
    </citation>
    <scope>NUCLEOTIDE SEQUENCE [LARGE SCALE GENOMIC DNA]</scope>
    <source>
        <strain evidence="2">CGMCC 1.8995</strain>
    </source>
</reference>
<dbReference type="EMBL" id="FQWD01000004">
    <property type="protein sequence ID" value="SHG70552.1"/>
    <property type="molecule type" value="Genomic_DNA"/>
</dbReference>
<evidence type="ECO:0000313" key="1">
    <source>
        <dbReference type="EMBL" id="SHG70552.1"/>
    </source>
</evidence>
<keyword evidence="2" id="KW-1185">Reference proteome</keyword>
<protein>
    <submittedName>
        <fullName evidence="1">Uncharacterized protein</fullName>
    </submittedName>
</protein>